<dbReference type="SUPFAM" id="SSF56349">
    <property type="entry name" value="DNA breaking-rejoining enzymes"/>
    <property type="match status" value="1"/>
</dbReference>
<dbReference type="Proteomes" id="UP001154078">
    <property type="component" value="Chromosome 7"/>
</dbReference>
<dbReference type="EMBL" id="OV121138">
    <property type="protein sequence ID" value="CAH0560672.1"/>
    <property type="molecule type" value="Genomic_DNA"/>
</dbReference>
<dbReference type="AlphaFoldDB" id="A0A9P0BDD9"/>
<dbReference type="PANTHER" id="PTHR30349:SF41">
    <property type="entry name" value="INTEGRASE_RECOMBINASE PROTEIN MJ0367-RELATED"/>
    <property type="match status" value="1"/>
</dbReference>
<accession>A0A9P0BDD9</accession>
<keyword evidence="1" id="KW-0238">DNA-binding</keyword>
<dbReference type="GO" id="GO:0015074">
    <property type="term" value="P:DNA integration"/>
    <property type="evidence" value="ECO:0007669"/>
    <property type="project" value="InterPro"/>
</dbReference>
<dbReference type="InterPro" id="IPR011010">
    <property type="entry name" value="DNA_brk_join_enz"/>
</dbReference>
<evidence type="ECO:0000313" key="4">
    <source>
        <dbReference type="Proteomes" id="UP001154078"/>
    </source>
</evidence>
<dbReference type="Gene3D" id="1.10.443.10">
    <property type="entry name" value="Intergrase catalytic core"/>
    <property type="match status" value="1"/>
</dbReference>
<dbReference type="GO" id="GO:0006310">
    <property type="term" value="P:DNA recombination"/>
    <property type="evidence" value="ECO:0007669"/>
    <property type="project" value="UniProtKB-KW"/>
</dbReference>
<evidence type="ECO:0000256" key="1">
    <source>
        <dbReference type="ARBA" id="ARBA00023125"/>
    </source>
</evidence>
<name>A0A9P0BDD9_BRAAE</name>
<dbReference type="InterPro" id="IPR013762">
    <property type="entry name" value="Integrase-like_cat_sf"/>
</dbReference>
<dbReference type="PANTHER" id="PTHR30349">
    <property type="entry name" value="PHAGE INTEGRASE-RELATED"/>
    <property type="match status" value="1"/>
</dbReference>
<dbReference type="OrthoDB" id="6741231at2759"/>
<proteinExistence type="predicted"/>
<protein>
    <recommendedName>
        <fullName evidence="5">Tyr recombinase domain-containing protein</fullName>
    </recommendedName>
</protein>
<dbReference type="InterPro" id="IPR050090">
    <property type="entry name" value="Tyrosine_recombinase_XerCD"/>
</dbReference>
<reference evidence="3" key="1">
    <citation type="submission" date="2021-12" db="EMBL/GenBank/DDBJ databases">
        <authorList>
            <person name="King R."/>
        </authorList>
    </citation>
    <scope>NUCLEOTIDE SEQUENCE</scope>
</reference>
<evidence type="ECO:0000313" key="3">
    <source>
        <dbReference type="EMBL" id="CAH0560672.1"/>
    </source>
</evidence>
<sequence length="373" mass="42748">MNSDSENEGHYGGEGECDLAKTNNVNTINLLPEKSKKKYEATYKNFLDWRARHNLDSFCENIVLKYFEQLSEKYKSSSLWAQYSMLRSTLIINNNVNIENYRKLKDFLKYKSQGYTAKKAKTFSQEEINRFINEAPDEIYLATKVALIMGIMGGCHANELHSMAVEDLQDFGSAMLVSVPNNKTKIDRKFILTGQFYEVCKKYAELRPLHTETSSFFLNYQKGKCTIQNIGINKFGSMGKQIARYLKLPNPEEYTGHSFRRSSATLFNASRGISSFKQMGDWEPNHIPEEYLEEPIPVKVDMGDDSTLEDFMDESKIDMSFDNIKSEIQSTSSHTQNITASNETFNFDVGSQPAINFINCSNITINFVRKNDK</sequence>
<gene>
    <name evidence="3" type="ORF">MELIAE_LOCUS10393</name>
</gene>
<keyword evidence="4" id="KW-1185">Reference proteome</keyword>
<evidence type="ECO:0000256" key="2">
    <source>
        <dbReference type="ARBA" id="ARBA00023172"/>
    </source>
</evidence>
<organism evidence="3 4">
    <name type="scientific">Brassicogethes aeneus</name>
    <name type="common">Rape pollen beetle</name>
    <name type="synonym">Meligethes aeneus</name>
    <dbReference type="NCBI Taxonomy" id="1431903"/>
    <lineage>
        <taxon>Eukaryota</taxon>
        <taxon>Metazoa</taxon>
        <taxon>Ecdysozoa</taxon>
        <taxon>Arthropoda</taxon>
        <taxon>Hexapoda</taxon>
        <taxon>Insecta</taxon>
        <taxon>Pterygota</taxon>
        <taxon>Neoptera</taxon>
        <taxon>Endopterygota</taxon>
        <taxon>Coleoptera</taxon>
        <taxon>Polyphaga</taxon>
        <taxon>Cucujiformia</taxon>
        <taxon>Nitidulidae</taxon>
        <taxon>Meligethinae</taxon>
        <taxon>Brassicogethes</taxon>
    </lineage>
</organism>
<keyword evidence="2" id="KW-0233">DNA recombination</keyword>
<dbReference type="GO" id="GO:0003677">
    <property type="term" value="F:DNA binding"/>
    <property type="evidence" value="ECO:0007669"/>
    <property type="project" value="UniProtKB-KW"/>
</dbReference>
<evidence type="ECO:0008006" key="5">
    <source>
        <dbReference type="Google" id="ProtNLM"/>
    </source>
</evidence>